<name>A0ABP1CT32_9APHY</name>
<reference evidence="4" key="1">
    <citation type="submission" date="2024-04" db="EMBL/GenBank/DDBJ databases">
        <authorList>
            <person name="Shaw F."/>
            <person name="Minotto A."/>
        </authorList>
    </citation>
    <scope>NUCLEOTIDE SEQUENCE [LARGE SCALE GENOMIC DNA]</scope>
</reference>
<accession>A0ABP1CT32</accession>
<dbReference type="EMBL" id="OZ037953">
    <property type="protein sequence ID" value="CAL1697704.1"/>
    <property type="molecule type" value="Genomic_DNA"/>
</dbReference>
<evidence type="ECO:0000313" key="3">
    <source>
        <dbReference type="EMBL" id="CAL1697704.1"/>
    </source>
</evidence>
<sequence length="114" mass="12133">MMMTGLMTVFGLVAAFFLPSMSLSIPINKGNPVQPVKPRFLDGPPSLLNIGGKPNGTVNASTVSALEETQFGGHTPILRRSQDGTSSESGGIVRVPRKVLQLTSEELQRLRTGV</sequence>
<proteinExistence type="predicted"/>
<dbReference type="Proteomes" id="UP001497453">
    <property type="component" value="Chromosome 10"/>
</dbReference>
<evidence type="ECO:0000256" key="1">
    <source>
        <dbReference type="SAM" id="MobiDB-lite"/>
    </source>
</evidence>
<keyword evidence="4" id="KW-1185">Reference proteome</keyword>
<evidence type="ECO:0000256" key="2">
    <source>
        <dbReference type="SAM" id="SignalP"/>
    </source>
</evidence>
<organism evidence="3 4">
    <name type="scientific">Somion occarium</name>
    <dbReference type="NCBI Taxonomy" id="3059160"/>
    <lineage>
        <taxon>Eukaryota</taxon>
        <taxon>Fungi</taxon>
        <taxon>Dikarya</taxon>
        <taxon>Basidiomycota</taxon>
        <taxon>Agaricomycotina</taxon>
        <taxon>Agaricomycetes</taxon>
        <taxon>Polyporales</taxon>
        <taxon>Cerrenaceae</taxon>
        <taxon>Somion</taxon>
    </lineage>
</organism>
<protein>
    <submittedName>
        <fullName evidence="3">Uncharacterized protein</fullName>
    </submittedName>
</protein>
<evidence type="ECO:0000313" key="4">
    <source>
        <dbReference type="Proteomes" id="UP001497453"/>
    </source>
</evidence>
<feature type="chain" id="PRO_5045351880" evidence="2">
    <location>
        <begin position="25"/>
        <end position="114"/>
    </location>
</feature>
<keyword evidence="2" id="KW-0732">Signal</keyword>
<feature type="region of interest" description="Disordered" evidence="1">
    <location>
        <begin position="71"/>
        <end position="92"/>
    </location>
</feature>
<gene>
    <name evidence="3" type="ORF">GFSPODELE1_LOCUS1805</name>
</gene>
<feature type="signal peptide" evidence="2">
    <location>
        <begin position="1"/>
        <end position="24"/>
    </location>
</feature>